<dbReference type="InterPro" id="IPR001304">
    <property type="entry name" value="C-type_lectin-like"/>
</dbReference>
<proteinExistence type="predicted"/>
<reference evidence="2" key="1">
    <citation type="submission" date="2023-11" db="EMBL/GenBank/DDBJ databases">
        <title>Genome assemblies of two species of porcelain crab, Petrolisthes cinctipes and Petrolisthes manimaculis (Anomura: Porcellanidae).</title>
        <authorList>
            <person name="Angst P."/>
        </authorList>
    </citation>
    <scope>NUCLEOTIDE SEQUENCE</scope>
    <source>
        <strain evidence="2">PB745_02</strain>
        <tissue evidence="2">Gill</tissue>
    </source>
</reference>
<dbReference type="InterPro" id="IPR016186">
    <property type="entry name" value="C-type_lectin-like/link_sf"/>
</dbReference>
<dbReference type="SUPFAM" id="SSF56436">
    <property type="entry name" value="C-type lectin-like"/>
    <property type="match status" value="1"/>
</dbReference>
<dbReference type="AlphaFoldDB" id="A0AAE1QKW5"/>
<gene>
    <name evidence="2" type="ORF">Pmani_001051</name>
</gene>
<dbReference type="InterPro" id="IPR016187">
    <property type="entry name" value="CTDL_fold"/>
</dbReference>
<evidence type="ECO:0000313" key="3">
    <source>
        <dbReference type="Proteomes" id="UP001292094"/>
    </source>
</evidence>
<feature type="domain" description="C-type lectin" evidence="1">
    <location>
        <begin position="40"/>
        <end position="168"/>
    </location>
</feature>
<keyword evidence="3" id="KW-1185">Reference proteome</keyword>
<dbReference type="Proteomes" id="UP001292094">
    <property type="component" value="Unassembled WGS sequence"/>
</dbReference>
<dbReference type="InterPro" id="IPR050828">
    <property type="entry name" value="C-type_lectin/matrix_domain"/>
</dbReference>
<comment type="caution">
    <text evidence="2">The sequence shown here is derived from an EMBL/GenBank/DDBJ whole genome shotgun (WGS) entry which is preliminary data.</text>
</comment>
<name>A0AAE1QKW5_9EUCA</name>
<protein>
    <recommendedName>
        <fullName evidence="1">C-type lectin domain-containing protein</fullName>
    </recommendedName>
</protein>
<evidence type="ECO:0000259" key="1">
    <source>
        <dbReference type="PROSITE" id="PS50041"/>
    </source>
</evidence>
<dbReference type="Pfam" id="PF00059">
    <property type="entry name" value="Lectin_C"/>
    <property type="match status" value="1"/>
</dbReference>
<sequence length="170" mass="18509">MAATLTTLAHTVTELKDAVVTKQTLHQTLQTKCLSPWSVVGENCLLLALGDKMNWAAARQFCSSRGGDLVVFPDANTFAEILSYINSVNTENLAVGVWVGGSDEEVEGVWRWITGEAMPRGPPFWGSTDGYAPEPGNGRAGNCGILWQPDRYYLHDVICTYDGVPLCQKS</sequence>
<dbReference type="CDD" id="cd00037">
    <property type="entry name" value="CLECT"/>
    <property type="match status" value="1"/>
</dbReference>
<dbReference type="PANTHER" id="PTHR45710:SF26">
    <property type="entry name" value="RH26557P"/>
    <property type="match status" value="1"/>
</dbReference>
<dbReference type="SMART" id="SM00034">
    <property type="entry name" value="CLECT"/>
    <property type="match status" value="1"/>
</dbReference>
<dbReference type="PROSITE" id="PS50041">
    <property type="entry name" value="C_TYPE_LECTIN_2"/>
    <property type="match status" value="1"/>
</dbReference>
<organism evidence="2 3">
    <name type="scientific">Petrolisthes manimaculis</name>
    <dbReference type="NCBI Taxonomy" id="1843537"/>
    <lineage>
        <taxon>Eukaryota</taxon>
        <taxon>Metazoa</taxon>
        <taxon>Ecdysozoa</taxon>
        <taxon>Arthropoda</taxon>
        <taxon>Crustacea</taxon>
        <taxon>Multicrustacea</taxon>
        <taxon>Malacostraca</taxon>
        <taxon>Eumalacostraca</taxon>
        <taxon>Eucarida</taxon>
        <taxon>Decapoda</taxon>
        <taxon>Pleocyemata</taxon>
        <taxon>Anomura</taxon>
        <taxon>Galatheoidea</taxon>
        <taxon>Porcellanidae</taxon>
        <taxon>Petrolisthes</taxon>
    </lineage>
</organism>
<dbReference type="Gene3D" id="3.10.100.10">
    <property type="entry name" value="Mannose-Binding Protein A, subunit A"/>
    <property type="match status" value="1"/>
</dbReference>
<dbReference type="PANTHER" id="PTHR45710">
    <property type="entry name" value="C-TYPE LECTIN DOMAIN-CONTAINING PROTEIN 180"/>
    <property type="match status" value="1"/>
</dbReference>
<dbReference type="EMBL" id="JAWZYT010000072">
    <property type="protein sequence ID" value="KAK4328575.1"/>
    <property type="molecule type" value="Genomic_DNA"/>
</dbReference>
<accession>A0AAE1QKW5</accession>
<evidence type="ECO:0000313" key="2">
    <source>
        <dbReference type="EMBL" id="KAK4328575.1"/>
    </source>
</evidence>